<evidence type="ECO:0008006" key="4">
    <source>
        <dbReference type="Google" id="ProtNLM"/>
    </source>
</evidence>
<name>A0A9W8L4E9_9FUNG</name>
<comment type="caution">
    <text evidence="2">The sequence shown here is derived from an EMBL/GenBank/DDBJ whole genome shotgun (WGS) entry which is preliminary data.</text>
</comment>
<evidence type="ECO:0000256" key="1">
    <source>
        <dbReference type="SAM" id="MobiDB-lite"/>
    </source>
</evidence>
<dbReference type="Proteomes" id="UP001151516">
    <property type="component" value="Unassembled WGS sequence"/>
</dbReference>
<protein>
    <recommendedName>
        <fullName evidence="4">Adhesin domain-containing protein</fullName>
    </recommendedName>
</protein>
<organism evidence="2 3">
    <name type="scientific">Coemansia spiralis</name>
    <dbReference type="NCBI Taxonomy" id="417178"/>
    <lineage>
        <taxon>Eukaryota</taxon>
        <taxon>Fungi</taxon>
        <taxon>Fungi incertae sedis</taxon>
        <taxon>Zoopagomycota</taxon>
        <taxon>Kickxellomycotina</taxon>
        <taxon>Kickxellomycetes</taxon>
        <taxon>Kickxellales</taxon>
        <taxon>Kickxellaceae</taxon>
        <taxon>Coemansia</taxon>
    </lineage>
</organism>
<dbReference type="EMBL" id="JANBTX010000091">
    <property type="protein sequence ID" value="KAJ2686882.1"/>
    <property type="molecule type" value="Genomic_DNA"/>
</dbReference>
<proteinExistence type="predicted"/>
<reference evidence="2" key="1">
    <citation type="submission" date="2022-07" db="EMBL/GenBank/DDBJ databases">
        <title>Phylogenomic reconstructions and comparative analyses of Kickxellomycotina fungi.</title>
        <authorList>
            <person name="Reynolds N.K."/>
            <person name="Stajich J.E."/>
            <person name="Barry K."/>
            <person name="Grigoriev I.V."/>
            <person name="Crous P."/>
            <person name="Smith M.E."/>
        </authorList>
    </citation>
    <scope>NUCLEOTIDE SEQUENCE</scope>
    <source>
        <strain evidence="2">CBS 109367</strain>
    </source>
</reference>
<dbReference type="OrthoDB" id="5546753at2759"/>
<evidence type="ECO:0000313" key="2">
    <source>
        <dbReference type="EMBL" id="KAJ2686882.1"/>
    </source>
</evidence>
<feature type="compositionally biased region" description="Polar residues" evidence="1">
    <location>
        <begin position="24"/>
        <end position="35"/>
    </location>
</feature>
<feature type="region of interest" description="Disordered" evidence="1">
    <location>
        <begin position="1"/>
        <end position="50"/>
    </location>
</feature>
<evidence type="ECO:0000313" key="3">
    <source>
        <dbReference type="Proteomes" id="UP001151516"/>
    </source>
</evidence>
<accession>A0A9W8L4E9</accession>
<keyword evidence="3" id="KW-1185">Reference proteome</keyword>
<gene>
    <name evidence="2" type="ORF">IWW39_003326</name>
</gene>
<dbReference type="AlphaFoldDB" id="A0A9W8L4E9"/>
<sequence>MDSDVIGHLLAPADEPLPPYSPFEPSTESDSNTDGAPTWDPPQPPEWLEQPHEPSLVATEPTDMVVTSNDRSTQATQLLCPTKGLSLKLEGMTATKIAVRIDNEQKYNGLVCIAARFYHSPVPPGLGGLSIRASSSSTMEKSDQVQVEFMATPELADSHKAHAEVDLILPQDAATAVPSLVLRLPANSLLNVADVGNNVVERIDAAVVSGAVKLDHVSVGSLRIAIGEGYIKAMDVSVGHGSAEFVAMRGKIHVSQCAAAGHTIRVKSPDAPIKLMNLTAGNVLIQAARAAAGLSSVVADSVTIESVSGHLTLDDIIARVLKVNAVTSPVTGRWDISELIQIVVASAIIQGRLAITGSGANAYFATSEWPVRLGIRNDYVGHFDIKAANSVVNLGLAGATLSKDLPHHRQGSVGDGINMLQIESTNSPVVIDSYQLTTESV</sequence>